<gene>
    <name evidence="8" type="ORF">C0Q70_18487</name>
</gene>
<comment type="subcellular location">
    <subcellularLocation>
        <location evidence="1">Nucleus</location>
    </subcellularLocation>
</comment>
<dbReference type="PANTHER" id="PTHR23185:SF0">
    <property type="entry name" value="PROTEIN VIRILIZER HOMOLOG"/>
    <property type="match status" value="1"/>
</dbReference>
<evidence type="ECO:0000256" key="6">
    <source>
        <dbReference type="SAM" id="MobiDB-lite"/>
    </source>
</evidence>
<dbReference type="STRING" id="400727.A0A2T7NGM5"/>
<feature type="compositionally biased region" description="Basic and acidic residues" evidence="6">
    <location>
        <begin position="149"/>
        <end position="158"/>
    </location>
</feature>
<feature type="compositionally biased region" description="Acidic residues" evidence="6">
    <location>
        <begin position="448"/>
        <end position="468"/>
    </location>
</feature>
<keyword evidence="5" id="KW-0539">Nucleus</keyword>
<evidence type="ECO:0000259" key="7">
    <source>
        <dbReference type="Pfam" id="PF15912"/>
    </source>
</evidence>
<proteinExistence type="inferred from homology"/>
<feature type="region of interest" description="Disordered" evidence="6">
    <location>
        <begin position="231"/>
        <end position="511"/>
    </location>
</feature>
<dbReference type="InterPro" id="IPR031801">
    <property type="entry name" value="VIR_N"/>
</dbReference>
<feature type="domain" description="Virilizer N-terminal" evidence="7">
    <location>
        <begin position="8"/>
        <end position="293"/>
    </location>
</feature>
<protein>
    <recommendedName>
        <fullName evidence="7">Virilizer N-terminal domain-containing protein</fullName>
    </recommendedName>
</protein>
<dbReference type="GO" id="GO:0003723">
    <property type="term" value="F:RNA binding"/>
    <property type="evidence" value="ECO:0007669"/>
    <property type="project" value="TreeGrafter"/>
</dbReference>
<evidence type="ECO:0000313" key="8">
    <source>
        <dbReference type="EMBL" id="PVD20333.1"/>
    </source>
</evidence>
<keyword evidence="3" id="KW-0507">mRNA processing</keyword>
<evidence type="ECO:0000256" key="4">
    <source>
        <dbReference type="ARBA" id="ARBA00023187"/>
    </source>
</evidence>
<dbReference type="PANTHER" id="PTHR23185">
    <property type="entry name" value="PROTEIN VIRILIZER HOMOLOG"/>
    <property type="match status" value="1"/>
</dbReference>
<feature type="region of interest" description="Disordered" evidence="6">
    <location>
        <begin position="782"/>
        <end position="810"/>
    </location>
</feature>
<comment type="similarity">
    <text evidence="2">Belongs to the vir family.</text>
</comment>
<evidence type="ECO:0000256" key="2">
    <source>
        <dbReference type="ARBA" id="ARBA00008371"/>
    </source>
</evidence>
<reference evidence="8 9" key="1">
    <citation type="submission" date="2018-04" db="EMBL/GenBank/DDBJ databases">
        <title>The genome of golden apple snail Pomacea canaliculata provides insight into stress tolerance and invasive adaptation.</title>
        <authorList>
            <person name="Liu C."/>
            <person name="Liu B."/>
            <person name="Ren Y."/>
            <person name="Zhang Y."/>
            <person name="Wang H."/>
            <person name="Li S."/>
            <person name="Jiang F."/>
            <person name="Yin L."/>
            <person name="Zhang G."/>
            <person name="Qian W."/>
            <person name="Fan W."/>
        </authorList>
    </citation>
    <scope>NUCLEOTIDE SEQUENCE [LARGE SCALE GENOMIC DNA]</scope>
    <source>
        <strain evidence="8">SZHN2017</strain>
        <tissue evidence="8">Muscle</tissue>
    </source>
</reference>
<feature type="compositionally biased region" description="Low complexity" evidence="6">
    <location>
        <begin position="415"/>
        <end position="438"/>
    </location>
</feature>
<comment type="caution">
    <text evidence="8">The sequence shown here is derived from an EMBL/GenBank/DDBJ whole genome shotgun (WGS) entry which is preliminary data.</text>
</comment>
<accession>A0A2T7NGM5</accession>
<dbReference type="GO" id="GO:0008380">
    <property type="term" value="P:RNA splicing"/>
    <property type="evidence" value="ECO:0007669"/>
    <property type="project" value="UniProtKB-KW"/>
</dbReference>
<dbReference type="Pfam" id="PF15912">
    <property type="entry name" value="VIR_N"/>
    <property type="match status" value="1"/>
</dbReference>
<dbReference type="GO" id="GO:0036396">
    <property type="term" value="C:RNA N6-methyladenosine methyltransferase complex"/>
    <property type="evidence" value="ECO:0007669"/>
    <property type="project" value="TreeGrafter"/>
</dbReference>
<evidence type="ECO:0000256" key="5">
    <source>
        <dbReference type="ARBA" id="ARBA00023242"/>
    </source>
</evidence>
<dbReference type="GO" id="GO:0006397">
    <property type="term" value="P:mRNA processing"/>
    <property type="evidence" value="ECO:0007669"/>
    <property type="project" value="UniProtKB-KW"/>
</dbReference>
<evidence type="ECO:0000256" key="1">
    <source>
        <dbReference type="ARBA" id="ARBA00004123"/>
    </source>
</evidence>
<evidence type="ECO:0000313" key="9">
    <source>
        <dbReference type="Proteomes" id="UP000245119"/>
    </source>
</evidence>
<dbReference type="Proteomes" id="UP000245119">
    <property type="component" value="Linkage Group LG12"/>
</dbReference>
<dbReference type="EMBL" id="PZQS01000012">
    <property type="protein sequence ID" value="PVD20333.1"/>
    <property type="molecule type" value="Genomic_DNA"/>
</dbReference>
<name>A0A2T7NGM5_POMCA</name>
<sequence>MADAGDSAVELLFFDTFSHENTEELNLDLVQFPCPVIIYEVRIIPLRAQVQANLAGGVRLGATNPSAFKLELFVNNLTRPNSATFEKLGLLDYKENTNIQLKPEAEVPTDGLVLKGWYNTVTVAVYGCLTTIKPVKASPPPPPPPIQRKAAEPRHEPSISEEELCKSAPGTQHPLDYIQQQLKQLQHHYSPSLAAPTLLSASQPVLPAPPTSQPPSSRDIFKPFEQILQLPVRVAEPQDQRETREQKRDFTFPPEPKEPYETQDRDREPGRDLHDESRSRDSRDRDDWEYRRDSRNRRGSRDSDSRDGRDYMGSREGSHESRDVRERERERTRYREREEYELEREREQREQREREREKEREKERERERDREIWERERERESWEQEDKAREQREAPREQREAPREQVQPRTPPIPQITTPPERSVSRSPSRSQSPVVHSAWPPEPPMPPEEEMETNEPAVEEGEEDVEMYENLSPDDNSQPAEGFTDAEPQEEDGYEDISSDDELNDAEESEMVQNVEFEEDLGEESWTFSTSMFNPLQCYLAPLGMFRDPSLSPYELEVSSFSHQNETEAQQPPEAQSLLDVTEQLKDASHTERWVSLLDTVPPLLTKGLSYLVHVKRKKNILETLVSWTMEGLDENAAMKQPEAAFKVRHLKMGISLSTALLQCDSTVAMMLLIRNVQHCLLDLLENPCMAFSIRLLILRALDASLRFPDGVSWFLGLHSKQDVNKRADGVSCYQRLVQLMNKKQVAQVMMGYRALVRKANAYDTFMKLRAAIDHVLESLPSVEEDDPPHKTGSGEEEEEMEHPESNLPLEEEDVDKIVGCLEEIYRLLDCPQMLICQPTSLLPVKTQMEKMARRTDLYPALFRLAYHSRLLECLFVLLSTPATASQSAIFVAVRSIIRTLLHTQEGLLFLSTRPDTTNGIIRSLVQMTDEACEEAGVDMVARQLGLEMVYHLQTLQYVDQLFEYQKKVGEEINIDASEPLGILHSLYSMTFTPGLRDCVMGRRTIAHVLGLANNLSVLLPFIQPTGDEARDAALRKSVCWGYTSQLISMIVVYSEGTQLIEKFGSKLLAISESCGSNSKLAGLQEWLAPLKKLEAAAPEKVGALTALLKTYAEDVGSLLPGLITTLRFLHALAIPASSCGDGSSLPLHNKQVLLELFSADCFPVFVSILQKLSEIQLKPWQLGAPQSLDRWTVFFAAVTPALAIVRTTLSLIIQARGSEFKDLTVLSTLLELHTVVCAVPSSSLYSNHILQIQRDIVDALMAFTQPSFSTQGEEALSSSLWTLMMKELLRYPLKSPYVYMSGLLLLSELVPLPFPLLTKEPLSEDEVALAVNTRKLWSAHLHPLMPDVHNLIGLLAGTGCQPLLCLLRRVCWQIADLAAPSATMIARCLLDIYLDQRTNDGTEEEKKEGEKDGPGRDDSDTQLPLTTKILGLISYLLSQPGIKSAMLELIGSGSAEDKYRSVLPSVVQTMNTVSSRLQHVQAQEACVSVLQSLCDQEITLVASDSNMPLLEQLACTLPEKELMVPIVTALLEHISNPSHSYASLLPCVRTLVMLTEHDYGFYHLKMSVFIILSADGYA</sequence>
<feature type="region of interest" description="Disordered" evidence="6">
    <location>
        <begin position="1402"/>
        <end position="1424"/>
    </location>
</feature>
<feature type="region of interest" description="Disordered" evidence="6">
    <location>
        <begin position="134"/>
        <end position="172"/>
    </location>
</feature>
<feature type="compositionally biased region" description="Basic and acidic residues" evidence="6">
    <location>
        <begin position="1402"/>
        <end position="1421"/>
    </location>
</feature>
<organism evidence="8 9">
    <name type="scientific">Pomacea canaliculata</name>
    <name type="common">Golden apple snail</name>
    <dbReference type="NCBI Taxonomy" id="400727"/>
    <lineage>
        <taxon>Eukaryota</taxon>
        <taxon>Metazoa</taxon>
        <taxon>Spiralia</taxon>
        <taxon>Lophotrochozoa</taxon>
        <taxon>Mollusca</taxon>
        <taxon>Gastropoda</taxon>
        <taxon>Caenogastropoda</taxon>
        <taxon>Architaenioglossa</taxon>
        <taxon>Ampullarioidea</taxon>
        <taxon>Ampullariidae</taxon>
        <taxon>Pomacea</taxon>
    </lineage>
</organism>
<feature type="compositionally biased region" description="Acidic residues" evidence="6">
    <location>
        <begin position="488"/>
        <end position="511"/>
    </location>
</feature>
<evidence type="ECO:0000256" key="3">
    <source>
        <dbReference type="ARBA" id="ARBA00022664"/>
    </source>
</evidence>
<feature type="compositionally biased region" description="Basic and acidic residues" evidence="6">
    <location>
        <begin position="299"/>
        <end position="403"/>
    </location>
</feature>
<keyword evidence="4" id="KW-0508">mRNA splicing</keyword>
<feature type="compositionally biased region" description="Pro residues" evidence="6">
    <location>
        <begin position="137"/>
        <end position="146"/>
    </location>
</feature>
<dbReference type="InterPro" id="IPR026736">
    <property type="entry name" value="Virilizer"/>
</dbReference>
<dbReference type="GO" id="GO:0005634">
    <property type="term" value="C:nucleus"/>
    <property type="evidence" value="ECO:0007669"/>
    <property type="project" value="UniProtKB-SubCell"/>
</dbReference>
<dbReference type="OrthoDB" id="2011702at2759"/>
<feature type="compositionally biased region" description="Basic and acidic residues" evidence="6">
    <location>
        <begin position="236"/>
        <end position="293"/>
    </location>
</feature>
<keyword evidence="9" id="KW-1185">Reference proteome</keyword>